<dbReference type="Pfam" id="PF00459">
    <property type="entry name" value="Inositol_P"/>
    <property type="match status" value="1"/>
</dbReference>
<accession>A0A1F5NMI7</accession>
<dbReference type="Gene3D" id="3.40.190.80">
    <property type="match status" value="1"/>
</dbReference>
<reference evidence="4 5" key="1">
    <citation type="journal article" date="2016" name="Nat. Commun.">
        <title>Thousands of microbial genomes shed light on interconnected biogeochemical processes in an aquifer system.</title>
        <authorList>
            <person name="Anantharaman K."/>
            <person name="Brown C.T."/>
            <person name="Hug L.A."/>
            <person name="Sharon I."/>
            <person name="Castelle C.J."/>
            <person name="Probst A.J."/>
            <person name="Thomas B.C."/>
            <person name="Singh A."/>
            <person name="Wilkins M.J."/>
            <person name="Karaoz U."/>
            <person name="Brodie E.L."/>
            <person name="Williams K.H."/>
            <person name="Hubbard S.S."/>
            <person name="Banfield J.F."/>
        </authorList>
    </citation>
    <scope>NUCLEOTIDE SEQUENCE [LARGE SCALE GENOMIC DNA]</scope>
</reference>
<dbReference type="AlphaFoldDB" id="A0A1F5NMI7"/>
<dbReference type="SUPFAM" id="SSF56655">
    <property type="entry name" value="Carbohydrate phosphatase"/>
    <property type="match status" value="1"/>
</dbReference>
<dbReference type="InterPro" id="IPR020550">
    <property type="entry name" value="Inositol_monophosphatase_CS"/>
</dbReference>
<dbReference type="PANTHER" id="PTHR20854">
    <property type="entry name" value="INOSITOL MONOPHOSPHATASE"/>
    <property type="match status" value="1"/>
</dbReference>
<keyword evidence="1 3" id="KW-0479">Metal-binding</keyword>
<dbReference type="GO" id="GO:0008934">
    <property type="term" value="F:inositol monophosphate 1-phosphatase activity"/>
    <property type="evidence" value="ECO:0007669"/>
    <property type="project" value="TreeGrafter"/>
</dbReference>
<dbReference type="PROSITE" id="PS00630">
    <property type="entry name" value="IMP_2"/>
    <property type="match status" value="1"/>
</dbReference>
<feature type="binding site" evidence="3">
    <location>
        <position position="84"/>
    </location>
    <ligand>
        <name>Mg(2+)</name>
        <dbReference type="ChEBI" id="CHEBI:18420"/>
        <label>1</label>
        <note>catalytic</note>
    </ligand>
</feature>
<dbReference type="STRING" id="1817824.A2751_01435"/>
<gene>
    <name evidence="4" type="ORF">A2751_01435</name>
</gene>
<proteinExistence type="predicted"/>
<evidence type="ECO:0000313" key="4">
    <source>
        <dbReference type="EMBL" id="OGE78838.1"/>
    </source>
</evidence>
<keyword evidence="2 3" id="KW-0460">Magnesium</keyword>
<dbReference type="PRINTS" id="PR00377">
    <property type="entry name" value="IMPHPHTASES"/>
</dbReference>
<evidence type="ECO:0000256" key="3">
    <source>
        <dbReference type="PIRSR" id="PIRSR600760-2"/>
    </source>
</evidence>
<evidence type="ECO:0008006" key="6">
    <source>
        <dbReference type="Google" id="ProtNLM"/>
    </source>
</evidence>
<feature type="binding site" evidence="3">
    <location>
        <position position="68"/>
    </location>
    <ligand>
        <name>Mg(2+)</name>
        <dbReference type="ChEBI" id="CHEBI:18420"/>
        <label>1</label>
        <note>catalytic</note>
    </ligand>
</feature>
<comment type="caution">
    <text evidence="4">The sequence shown here is derived from an EMBL/GenBank/DDBJ whole genome shotgun (WGS) entry which is preliminary data.</text>
</comment>
<feature type="binding site" evidence="3">
    <location>
        <position position="208"/>
    </location>
    <ligand>
        <name>Mg(2+)</name>
        <dbReference type="ChEBI" id="CHEBI:18420"/>
        <label>1</label>
        <note>catalytic</note>
    </ligand>
</feature>
<dbReference type="GO" id="GO:0006020">
    <property type="term" value="P:inositol metabolic process"/>
    <property type="evidence" value="ECO:0007669"/>
    <property type="project" value="TreeGrafter"/>
</dbReference>
<feature type="binding site" evidence="3">
    <location>
        <position position="86"/>
    </location>
    <ligand>
        <name>Mg(2+)</name>
        <dbReference type="ChEBI" id="CHEBI:18420"/>
        <label>1</label>
        <note>catalytic</note>
    </ligand>
</feature>
<dbReference type="EMBL" id="MFEK01000013">
    <property type="protein sequence ID" value="OGE78838.1"/>
    <property type="molecule type" value="Genomic_DNA"/>
</dbReference>
<feature type="binding site" evidence="3">
    <location>
        <position position="87"/>
    </location>
    <ligand>
        <name>Mg(2+)</name>
        <dbReference type="ChEBI" id="CHEBI:18420"/>
        <label>1</label>
        <note>catalytic</note>
    </ligand>
</feature>
<protein>
    <recommendedName>
        <fullName evidence="6">Inositol-phosphate phosphatase</fullName>
    </recommendedName>
</protein>
<dbReference type="GO" id="GO:0046854">
    <property type="term" value="P:phosphatidylinositol phosphate biosynthetic process"/>
    <property type="evidence" value="ECO:0007669"/>
    <property type="project" value="InterPro"/>
</dbReference>
<dbReference type="GO" id="GO:0007165">
    <property type="term" value="P:signal transduction"/>
    <property type="evidence" value="ECO:0007669"/>
    <property type="project" value="TreeGrafter"/>
</dbReference>
<organism evidence="4 5">
    <name type="scientific">Candidatus Doudnabacteria bacterium RIFCSPHIGHO2_01_FULL_46_14</name>
    <dbReference type="NCBI Taxonomy" id="1817824"/>
    <lineage>
        <taxon>Bacteria</taxon>
        <taxon>Candidatus Doudnaibacteriota</taxon>
    </lineage>
</organism>
<dbReference type="Gene3D" id="3.30.540.10">
    <property type="entry name" value="Fructose-1,6-Bisphosphatase, subunit A, domain 1"/>
    <property type="match status" value="1"/>
</dbReference>
<dbReference type="GO" id="GO:0046872">
    <property type="term" value="F:metal ion binding"/>
    <property type="evidence" value="ECO:0007669"/>
    <property type="project" value="UniProtKB-KW"/>
</dbReference>
<dbReference type="InterPro" id="IPR000760">
    <property type="entry name" value="Inositol_monophosphatase-like"/>
</dbReference>
<evidence type="ECO:0000256" key="2">
    <source>
        <dbReference type="ARBA" id="ARBA00022842"/>
    </source>
</evidence>
<name>A0A1F5NMI7_9BACT</name>
<evidence type="ECO:0000313" key="5">
    <source>
        <dbReference type="Proteomes" id="UP000176864"/>
    </source>
</evidence>
<comment type="cofactor">
    <cofactor evidence="3">
        <name>Mg(2+)</name>
        <dbReference type="ChEBI" id="CHEBI:18420"/>
    </cofactor>
</comment>
<sequence>MYTKELKIAVQAVKRSEKTFRKYFGTKTQVRMKNRNRLDLVSYADKQIEREIKAFLKKQFPSYGFIGEEHGHTNSNAEFVWALDPIDGTANYLQGISYCAISLGLLKNMKPVVGVVSAPALNLFYTARLGGKARLNGKIIRASKVTGIRDAFGSLGWGRDRAFGIKWLPRLLKQIRKMRVPGSAAVGFCYVAQGLYDFLIHSSLNIWDYAAGQIIIEEAGGVFINSKFKNLQIAANKMLAAKLFKLFK</sequence>
<evidence type="ECO:0000256" key="1">
    <source>
        <dbReference type="ARBA" id="ARBA00022723"/>
    </source>
</evidence>
<dbReference type="PANTHER" id="PTHR20854:SF4">
    <property type="entry name" value="INOSITOL-1-MONOPHOSPHATASE-RELATED"/>
    <property type="match status" value="1"/>
</dbReference>
<dbReference type="Proteomes" id="UP000176864">
    <property type="component" value="Unassembled WGS sequence"/>
</dbReference>